<evidence type="ECO:0000313" key="3">
    <source>
        <dbReference type="Proteomes" id="UP001266305"/>
    </source>
</evidence>
<keyword evidence="3" id="KW-1185">Reference proteome</keyword>
<comment type="caution">
    <text evidence="2">The sequence shown here is derived from an EMBL/GenBank/DDBJ whole genome shotgun (WGS) entry which is preliminary data.</text>
</comment>
<sequence length="70" mass="7911">MTVEKVPSTWAAERGFQLSARRANANLASQSPLQKRRTHASFRPAGKGPLPERRTELPNTTNLYYKKVKT</sequence>
<name>A0ABQ9U018_SAGOE</name>
<proteinExistence type="predicted"/>
<dbReference type="Proteomes" id="UP001266305">
    <property type="component" value="Unassembled WGS sequence"/>
</dbReference>
<dbReference type="EMBL" id="JASSZA010000018">
    <property type="protein sequence ID" value="KAK2089737.1"/>
    <property type="molecule type" value="Genomic_DNA"/>
</dbReference>
<reference evidence="2 3" key="1">
    <citation type="submission" date="2023-05" db="EMBL/GenBank/DDBJ databases">
        <title>B98-5 Cell Line De Novo Hybrid Assembly: An Optical Mapping Approach.</title>
        <authorList>
            <person name="Kananen K."/>
            <person name="Auerbach J.A."/>
            <person name="Kautto E."/>
            <person name="Blachly J.S."/>
        </authorList>
    </citation>
    <scope>NUCLEOTIDE SEQUENCE [LARGE SCALE GENOMIC DNA]</scope>
    <source>
        <strain evidence="2">B95-8</strain>
        <tissue evidence="2">Cell line</tissue>
    </source>
</reference>
<organism evidence="2 3">
    <name type="scientific">Saguinus oedipus</name>
    <name type="common">Cotton-top tamarin</name>
    <name type="synonym">Oedipomidas oedipus</name>
    <dbReference type="NCBI Taxonomy" id="9490"/>
    <lineage>
        <taxon>Eukaryota</taxon>
        <taxon>Metazoa</taxon>
        <taxon>Chordata</taxon>
        <taxon>Craniata</taxon>
        <taxon>Vertebrata</taxon>
        <taxon>Euteleostomi</taxon>
        <taxon>Mammalia</taxon>
        <taxon>Eutheria</taxon>
        <taxon>Euarchontoglires</taxon>
        <taxon>Primates</taxon>
        <taxon>Haplorrhini</taxon>
        <taxon>Platyrrhini</taxon>
        <taxon>Cebidae</taxon>
        <taxon>Callitrichinae</taxon>
        <taxon>Saguinus</taxon>
    </lineage>
</organism>
<evidence type="ECO:0000313" key="2">
    <source>
        <dbReference type="EMBL" id="KAK2089737.1"/>
    </source>
</evidence>
<protein>
    <submittedName>
        <fullName evidence="2">Uncharacterized protein</fullName>
    </submittedName>
</protein>
<evidence type="ECO:0000256" key="1">
    <source>
        <dbReference type="SAM" id="MobiDB-lite"/>
    </source>
</evidence>
<accession>A0ABQ9U018</accession>
<feature type="region of interest" description="Disordered" evidence="1">
    <location>
        <begin position="26"/>
        <end position="70"/>
    </location>
</feature>
<gene>
    <name evidence="2" type="ORF">P7K49_032403</name>
</gene>